<dbReference type="SUPFAM" id="SSF52467">
    <property type="entry name" value="DHS-like NAD/FAD-binding domain"/>
    <property type="match status" value="1"/>
</dbReference>
<dbReference type="GO" id="GO:0070403">
    <property type="term" value="F:NAD+ binding"/>
    <property type="evidence" value="ECO:0007669"/>
    <property type="project" value="InterPro"/>
</dbReference>
<sequence>MTPFGELTSDILIVFMTNAMSIYSSLISSLPEAVSSPLSSVDSGPQSPAACQLTIPMDYVSKPPVISGKRRPQAESVNQVPRAKRPKVTKPRNMKTEYLDLISLNQSNDKLLHETQDAKLKKLLEVFRTKRKIVVFAGAGISVSAGIPDFRSSTGLFKTLRSDYKLKASGKQLFDADVYRSNDATTSFHTMVRELSQKTKNVEPTLFHDMLATLAEEGRLMRLYTQNVDGIDTRLQPLATNVPLNVKGPWPKAIQLHGGLGKMVCSKCGYLADFEPSLFEGPTAPLCTACEESEGVREAAGLRSHGVGRLRPRILLYNEHNPDEDAIGAVSCADISKGPDAVIVVGTSLQVPGIRRLAREMCLKTRARKNGFTAWINCDPEPTGADVKDCWDMVVRAECDDIARIVGLPKWNDKECGDYSVLERKSSPALSIKCHVVVKPKLNLQNHGIISLNENSKRHTSAVGSNNQSKEQDLKQTKIPFSSSIVLSEDKKKKLTKKIPRRKPLPSKPKNSAPKISNKFHTSKNSKSVGKCSK</sequence>
<protein>
    <submittedName>
        <fullName evidence="7">NAD-dependent protein deacetylase hst4</fullName>
    </submittedName>
</protein>
<comment type="similarity">
    <text evidence="1">Belongs to the sirtuin family. Class I subfamily.</text>
</comment>
<evidence type="ECO:0000313" key="8">
    <source>
        <dbReference type="Proteomes" id="UP000285405"/>
    </source>
</evidence>
<accession>A0A420IRB8</accession>
<evidence type="ECO:0000256" key="1">
    <source>
        <dbReference type="ARBA" id="ARBA00006924"/>
    </source>
</evidence>
<feature type="compositionally biased region" description="Polar residues" evidence="5">
    <location>
        <begin position="519"/>
        <end position="528"/>
    </location>
</feature>
<dbReference type="GO" id="GO:0046872">
    <property type="term" value="F:metal ion binding"/>
    <property type="evidence" value="ECO:0007669"/>
    <property type="project" value="UniProtKB-KW"/>
</dbReference>
<dbReference type="EMBL" id="MCBR01006705">
    <property type="protein sequence ID" value="RKF77062.1"/>
    <property type="molecule type" value="Genomic_DNA"/>
</dbReference>
<dbReference type="AlphaFoldDB" id="A0A420IRB8"/>
<evidence type="ECO:0000256" key="5">
    <source>
        <dbReference type="SAM" id="MobiDB-lite"/>
    </source>
</evidence>
<feature type="region of interest" description="Disordered" evidence="5">
    <location>
        <begin position="455"/>
        <end position="475"/>
    </location>
</feature>
<name>A0A420IRB8_9PEZI</name>
<keyword evidence="3" id="KW-0520">NAD</keyword>
<dbReference type="PANTHER" id="PTHR47651">
    <property type="entry name" value="NAD-DEPENDENT HISTONE DEACETYLASE HST4"/>
    <property type="match status" value="1"/>
</dbReference>
<keyword evidence="2" id="KW-0808">Transferase</keyword>
<gene>
    <name evidence="7" type="ORF">GcC1_067012</name>
</gene>
<dbReference type="Gene3D" id="3.40.50.1220">
    <property type="entry name" value="TPP-binding domain"/>
    <property type="match status" value="1"/>
</dbReference>
<dbReference type="InterPro" id="IPR026591">
    <property type="entry name" value="Sirtuin_cat_small_dom_sf"/>
</dbReference>
<dbReference type="PROSITE" id="PS50305">
    <property type="entry name" value="SIRTUIN"/>
    <property type="match status" value="1"/>
</dbReference>
<reference evidence="7 8" key="1">
    <citation type="journal article" date="2018" name="BMC Genomics">
        <title>Comparative genome analyses reveal sequence features reflecting distinct modes of host-adaptation between dicot and monocot powdery mildew.</title>
        <authorList>
            <person name="Wu Y."/>
            <person name="Ma X."/>
            <person name="Pan Z."/>
            <person name="Kale S.D."/>
            <person name="Song Y."/>
            <person name="King H."/>
            <person name="Zhang Q."/>
            <person name="Presley C."/>
            <person name="Deng X."/>
            <person name="Wei C.I."/>
            <person name="Xiao S."/>
        </authorList>
    </citation>
    <scope>NUCLEOTIDE SEQUENCE [LARGE SCALE GENOMIC DNA]</scope>
    <source>
        <strain evidence="7">UCSC1</strain>
    </source>
</reference>
<proteinExistence type="inferred from homology"/>
<feature type="region of interest" description="Disordered" evidence="5">
    <location>
        <begin position="490"/>
        <end position="534"/>
    </location>
</feature>
<dbReference type="Gene3D" id="3.30.1600.10">
    <property type="entry name" value="SIR2/SIRT2 'Small Domain"/>
    <property type="match status" value="1"/>
</dbReference>
<evidence type="ECO:0000256" key="2">
    <source>
        <dbReference type="ARBA" id="ARBA00022679"/>
    </source>
</evidence>
<feature type="compositionally biased region" description="Basic residues" evidence="5">
    <location>
        <begin position="493"/>
        <end position="505"/>
    </location>
</feature>
<comment type="caution">
    <text evidence="7">The sequence shown here is derived from an EMBL/GenBank/DDBJ whole genome shotgun (WGS) entry which is preliminary data.</text>
</comment>
<dbReference type="InterPro" id="IPR026590">
    <property type="entry name" value="Ssirtuin_cat_dom"/>
</dbReference>
<evidence type="ECO:0000313" key="7">
    <source>
        <dbReference type="EMBL" id="RKF77062.1"/>
    </source>
</evidence>
<dbReference type="OrthoDB" id="4139168at2759"/>
<feature type="binding site" evidence="4">
    <location>
        <position position="265"/>
    </location>
    <ligand>
        <name>Zn(2+)</name>
        <dbReference type="ChEBI" id="CHEBI:29105"/>
    </ligand>
</feature>
<feature type="active site" description="Proton acceptor" evidence="4">
    <location>
        <position position="257"/>
    </location>
</feature>
<dbReference type="PANTHER" id="PTHR47651:SF17">
    <property type="entry name" value="DEACETYLASE SIRTUIN-TYPE DOMAIN-CONTAINING PROTEIN"/>
    <property type="match status" value="1"/>
</dbReference>
<keyword evidence="4" id="KW-0479">Metal-binding</keyword>
<feature type="region of interest" description="Disordered" evidence="5">
    <location>
        <begin position="64"/>
        <end position="89"/>
    </location>
</feature>
<evidence type="ECO:0000259" key="6">
    <source>
        <dbReference type="PROSITE" id="PS50305"/>
    </source>
</evidence>
<evidence type="ECO:0000256" key="3">
    <source>
        <dbReference type="ARBA" id="ARBA00023027"/>
    </source>
</evidence>
<organism evidence="7 8">
    <name type="scientific">Golovinomyces cichoracearum</name>
    <dbReference type="NCBI Taxonomy" id="62708"/>
    <lineage>
        <taxon>Eukaryota</taxon>
        <taxon>Fungi</taxon>
        <taxon>Dikarya</taxon>
        <taxon>Ascomycota</taxon>
        <taxon>Pezizomycotina</taxon>
        <taxon>Leotiomycetes</taxon>
        <taxon>Erysiphales</taxon>
        <taxon>Erysiphaceae</taxon>
        <taxon>Golovinomyces</taxon>
    </lineage>
</organism>
<feature type="binding site" evidence="4">
    <location>
        <position position="290"/>
    </location>
    <ligand>
        <name>Zn(2+)</name>
        <dbReference type="ChEBI" id="CHEBI:29105"/>
    </ligand>
</feature>
<dbReference type="Proteomes" id="UP000285405">
    <property type="component" value="Unassembled WGS sequence"/>
</dbReference>
<keyword evidence="4" id="KW-0862">Zinc</keyword>
<dbReference type="GO" id="GO:0016740">
    <property type="term" value="F:transferase activity"/>
    <property type="evidence" value="ECO:0007669"/>
    <property type="project" value="UniProtKB-KW"/>
</dbReference>
<dbReference type="InterPro" id="IPR029035">
    <property type="entry name" value="DHS-like_NAD/FAD-binding_dom"/>
</dbReference>
<dbReference type="Pfam" id="PF02146">
    <property type="entry name" value="SIR2"/>
    <property type="match status" value="1"/>
</dbReference>
<dbReference type="InterPro" id="IPR003000">
    <property type="entry name" value="Sirtuin"/>
</dbReference>
<feature type="binding site" evidence="4">
    <location>
        <position position="287"/>
    </location>
    <ligand>
        <name>Zn(2+)</name>
        <dbReference type="ChEBI" id="CHEBI:29105"/>
    </ligand>
</feature>
<feature type="domain" description="Deacetylase sirtuin-type" evidence="6">
    <location>
        <begin position="113"/>
        <end position="450"/>
    </location>
</feature>
<feature type="binding site" evidence="4">
    <location>
        <position position="268"/>
    </location>
    <ligand>
        <name>Zn(2+)</name>
        <dbReference type="ChEBI" id="CHEBI:29105"/>
    </ligand>
</feature>
<evidence type="ECO:0000256" key="4">
    <source>
        <dbReference type="PROSITE-ProRule" id="PRU00236"/>
    </source>
</evidence>